<sequence length="485" mass="54815">MRDGAACPCGVQAVSVSPCQSLFVRVFCMCAVAVRSLLGQHYLRSKRIPMQNPQIPKPDTNPAKAIFTGFAILILGFFSFVFWAVTAPLDKGIVCQGIVSVETHRKAVQHLYGGIVDAIYVRENQPVKKDELLIRLSDVRPRAEYAAVRSEYISAKATHARLLAERLGHDSIAFPADLLLHKDSVAEEILHTQRELFSSRRGSLLREKEILEENIGSQQRYIETLESALSSRTRQASLLLDEISDLQELVNEGHYPRNNLLTLERSLEEVNSRRSEDIGNISRANGHITELRLRILKLDQDFQKEVESGLSETQRRLASLMEQYEAVKDVLRRTEIRSPDDGIVLSLETHTIGGVISPGQKIMEIVPSDSLLIIEAQIQPKDIDRVHGDMKADLRFSAFDTRNTPVIEGDVFAVSPDRLIDQNTRMPYYMAKIAIPHEELERLGRDRQLVPGMPAEVVIKTGERTLLRYLIDPFIERLFVSFKEE</sequence>
<dbReference type="Pfam" id="PF26002">
    <property type="entry name" value="Beta-barrel_AprE"/>
    <property type="match status" value="1"/>
</dbReference>
<dbReference type="Gene3D" id="2.40.30.170">
    <property type="match status" value="1"/>
</dbReference>
<evidence type="ECO:0000256" key="6">
    <source>
        <dbReference type="ARBA" id="ARBA00022692"/>
    </source>
</evidence>
<evidence type="ECO:0000256" key="10">
    <source>
        <dbReference type="SAM" id="Phobius"/>
    </source>
</evidence>
<evidence type="ECO:0000259" key="12">
    <source>
        <dbReference type="Pfam" id="PF26002"/>
    </source>
</evidence>
<dbReference type="Proteomes" id="UP000321899">
    <property type="component" value="Unassembled WGS sequence"/>
</dbReference>
<keyword evidence="3" id="KW-0813">Transport</keyword>
<organism evidence="13 14">
    <name type="scientific">Desulfobotulus mexicanus</name>
    <dbReference type="NCBI Taxonomy" id="2586642"/>
    <lineage>
        <taxon>Bacteria</taxon>
        <taxon>Pseudomonadati</taxon>
        <taxon>Thermodesulfobacteriota</taxon>
        <taxon>Desulfobacteria</taxon>
        <taxon>Desulfobacterales</taxon>
        <taxon>Desulfobacteraceae</taxon>
        <taxon>Desulfobotulus</taxon>
    </lineage>
</organism>
<evidence type="ECO:0000256" key="7">
    <source>
        <dbReference type="ARBA" id="ARBA00022989"/>
    </source>
</evidence>
<gene>
    <name evidence="13" type="ORF">FIM25_06250</name>
</gene>
<evidence type="ECO:0000256" key="1">
    <source>
        <dbReference type="ARBA" id="ARBA00004377"/>
    </source>
</evidence>
<keyword evidence="7 10" id="KW-1133">Transmembrane helix</keyword>
<evidence type="ECO:0000256" key="9">
    <source>
        <dbReference type="SAM" id="Coils"/>
    </source>
</evidence>
<evidence type="ECO:0000313" key="14">
    <source>
        <dbReference type="Proteomes" id="UP000321899"/>
    </source>
</evidence>
<keyword evidence="5" id="KW-0997">Cell inner membrane</keyword>
<evidence type="ECO:0000259" key="11">
    <source>
        <dbReference type="Pfam" id="PF25994"/>
    </source>
</evidence>
<feature type="domain" description="AprE-like long alpha-helical hairpin" evidence="11">
    <location>
        <begin position="142"/>
        <end position="330"/>
    </location>
</feature>
<dbReference type="Pfam" id="PF25994">
    <property type="entry name" value="HH_AprE"/>
    <property type="match status" value="1"/>
</dbReference>
<dbReference type="PANTHER" id="PTHR30386:SF17">
    <property type="entry name" value="ALKALINE PROTEASE SECRETION PROTEIN APRE"/>
    <property type="match status" value="1"/>
</dbReference>
<dbReference type="OrthoDB" id="9810980at2"/>
<dbReference type="AlphaFoldDB" id="A0A5Q4VH45"/>
<dbReference type="GO" id="GO:0005886">
    <property type="term" value="C:plasma membrane"/>
    <property type="evidence" value="ECO:0007669"/>
    <property type="project" value="UniProtKB-SubCell"/>
</dbReference>
<evidence type="ECO:0000256" key="3">
    <source>
        <dbReference type="ARBA" id="ARBA00022448"/>
    </source>
</evidence>
<dbReference type="EMBL" id="VDMB01000005">
    <property type="protein sequence ID" value="TYT75301.1"/>
    <property type="molecule type" value="Genomic_DNA"/>
</dbReference>
<keyword evidence="4" id="KW-1003">Cell membrane</keyword>
<dbReference type="PROSITE" id="PS00543">
    <property type="entry name" value="HLYD_FAMILY"/>
    <property type="match status" value="1"/>
</dbReference>
<evidence type="ECO:0000256" key="2">
    <source>
        <dbReference type="ARBA" id="ARBA00009477"/>
    </source>
</evidence>
<proteinExistence type="inferred from homology"/>
<dbReference type="InterPro" id="IPR006144">
    <property type="entry name" value="Secretion_HlyD_CS"/>
</dbReference>
<accession>A0A5Q4VH45</accession>
<protein>
    <submittedName>
        <fullName evidence="13">HlyD family type I secretion periplasmic adaptor subunit</fullName>
    </submittedName>
</protein>
<dbReference type="NCBIfam" id="TIGR01843">
    <property type="entry name" value="type_I_hlyD"/>
    <property type="match status" value="1"/>
</dbReference>
<evidence type="ECO:0000256" key="8">
    <source>
        <dbReference type="ARBA" id="ARBA00023136"/>
    </source>
</evidence>
<dbReference type="InterPro" id="IPR058781">
    <property type="entry name" value="HH_AprE-like"/>
</dbReference>
<evidence type="ECO:0000256" key="5">
    <source>
        <dbReference type="ARBA" id="ARBA00022519"/>
    </source>
</evidence>
<dbReference type="InterPro" id="IPR058982">
    <property type="entry name" value="Beta-barrel_AprE"/>
</dbReference>
<comment type="subcellular location">
    <subcellularLocation>
        <location evidence="1">Cell inner membrane</location>
        <topology evidence="1">Single-pass membrane protein</topology>
    </subcellularLocation>
</comment>
<comment type="similarity">
    <text evidence="2">Belongs to the membrane fusion protein (MFP) (TC 8.A.1) family.</text>
</comment>
<dbReference type="GO" id="GO:0009306">
    <property type="term" value="P:protein secretion"/>
    <property type="evidence" value="ECO:0007669"/>
    <property type="project" value="InterPro"/>
</dbReference>
<name>A0A5Q4VH45_9BACT</name>
<evidence type="ECO:0000313" key="13">
    <source>
        <dbReference type="EMBL" id="TYT75301.1"/>
    </source>
</evidence>
<feature type="transmembrane region" description="Helical" evidence="10">
    <location>
        <begin position="64"/>
        <end position="85"/>
    </location>
</feature>
<comment type="caution">
    <text evidence="13">The sequence shown here is derived from an EMBL/GenBank/DDBJ whole genome shotgun (WGS) entry which is preliminary data.</text>
</comment>
<reference evidence="13 14" key="1">
    <citation type="submission" date="2019-06" db="EMBL/GenBank/DDBJ databases">
        <title>Desulfobotulus mexicanus sp. nov., a novel sulfate-reducing bacterium isolated from the sediment of an alkaline crater lake in Mexico.</title>
        <authorList>
            <person name="Hirschler-Rea A."/>
        </authorList>
    </citation>
    <scope>NUCLEOTIDE SEQUENCE [LARGE SCALE GENOMIC DNA]</scope>
    <source>
        <strain evidence="13 14">PAR22N</strain>
    </source>
</reference>
<dbReference type="InterPro" id="IPR010129">
    <property type="entry name" value="T1SS_HlyD"/>
</dbReference>
<dbReference type="PANTHER" id="PTHR30386">
    <property type="entry name" value="MEMBRANE FUSION SUBUNIT OF EMRAB-TOLC MULTIDRUG EFFLUX PUMP"/>
    <property type="match status" value="1"/>
</dbReference>
<keyword evidence="9" id="KW-0175">Coiled coil</keyword>
<keyword evidence="8 10" id="KW-0472">Membrane</keyword>
<dbReference type="PRINTS" id="PR01490">
    <property type="entry name" value="RTXTOXIND"/>
</dbReference>
<keyword evidence="6 10" id="KW-0812">Transmembrane</keyword>
<dbReference type="InterPro" id="IPR050739">
    <property type="entry name" value="MFP"/>
</dbReference>
<feature type="coiled-coil region" evidence="9">
    <location>
        <begin position="310"/>
        <end position="337"/>
    </location>
</feature>
<evidence type="ECO:0000256" key="4">
    <source>
        <dbReference type="ARBA" id="ARBA00022475"/>
    </source>
</evidence>
<keyword evidence="14" id="KW-1185">Reference proteome</keyword>
<feature type="domain" description="AprE-like beta-barrel" evidence="12">
    <location>
        <begin position="372"/>
        <end position="462"/>
    </location>
</feature>